<organism evidence="1 2">
    <name type="scientific">Palleniella muris</name>
    <dbReference type="NCBI Taxonomy" id="3038145"/>
    <lineage>
        <taxon>Bacteria</taxon>
        <taxon>Pseudomonadati</taxon>
        <taxon>Bacteroidota</taxon>
        <taxon>Bacteroidia</taxon>
        <taxon>Bacteroidales</taxon>
        <taxon>Prevotellaceae</taxon>
        <taxon>Palleniella</taxon>
    </lineage>
</organism>
<evidence type="ECO:0000313" key="1">
    <source>
        <dbReference type="EMBL" id="TGX82507.1"/>
    </source>
</evidence>
<protein>
    <submittedName>
        <fullName evidence="1">Uncharacterized protein</fullName>
    </submittedName>
</protein>
<name>A0AC61QQK9_9BACT</name>
<evidence type="ECO:0000313" key="2">
    <source>
        <dbReference type="Proteomes" id="UP000308886"/>
    </source>
</evidence>
<dbReference type="EMBL" id="SRZC01000009">
    <property type="protein sequence ID" value="TGX82507.1"/>
    <property type="molecule type" value="Genomic_DNA"/>
</dbReference>
<gene>
    <name evidence="1" type="ORF">E5358_06995</name>
</gene>
<proteinExistence type="predicted"/>
<reference evidence="1" key="1">
    <citation type="submission" date="2019-04" db="EMBL/GenBank/DDBJ databases">
        <title>Microbes associate with the intestines of laboratory mice.</title>
        <authorList>
            <person name="Navarre W."/>
            <person name="Wong E."/>
            <person name="Huang K."/>
            <person name="Tropini C."/>
            <person name="Ng K."/>
            <person name="Yu B."/>
        </authorList>
    </citation>
    <scope>NUCLEOTIDE SEQUENCE</scope>
    <source>
        <strain evidence="1">NM73_A23</strain>
    </source>
</reference>
<keyword evidence="2" id="KW-1185">Reference proteome</keyword>
<dbReference type="Proteomes" id="UP000308886">
    <property type="component" value="Unassembled WGS sequence"/>
</dbReference>
<accession>A0AC61QQK9</accession>
<sequence>MKSIRYMNPWTYVLLLPALAAMTASCVSDDDSMDAGRLAEKGRTGVSITLSLDGSAVPGHARETAARTPADGEYSPGEGFENYIQFTGDSPDVRVYIVDAGTDTVMREFEKPAAVPLGDSGNPKYYRLNMTVPSEEVETFFGSGKVKLMMLANWRDYPEAAVGKTVGALAEDAAACMYRPFGGMLTAEDRIPMFGIRRYEGFTIDKGTYNELGTLRLLRALAKVEVTDNVLPGVARITKVELVRYNNLAAKAPYGVTDESQYVSGTWFLDYGDISIPSDAQVCTGPAEFMRADGGHSFVMYCPEFDNTSADAAPSTIRVTYDDGEVYDLEFKNYGDIPGMEKDGRFDIKRNNWYRYTLTRKLTSVNVELDVQPYASVEVTAPLGLARDDMGDLMVYMEKDDDGNLGIPEAFQVYLEKNKKSLPVDGNGALLSYEDEIGDYYAIHLGTDGTMENSEVWLKDNSGGKVISNFVYKDDNSEECSTRKVIDYRGSSEIVKNKDRDGEERLQHNKNHTTIVYDKDGVMIFKNTENTERYEVESWDSDTGLFYIISESGTKFVFIEYDNSGEPTGKVVEIDKAATESIR</sequence>
<comment type="caution">
    <text evidence="1">The sequence shown here is derived from an EMBL/GenBank/DDBJ whole genome shotgun (WGS) entry which is preliminary data.</text>
</comment>